<dbReference type="Proteomes" id="UP000430202">
    <property type="component" value="Unassembled WGS sequence"/>
</dbReference>
<evidence type="ECO:0000313" key="3">
    <source>
        <dbReference type="Proteomes" id="UP000430202"/>
    </source>
</evidence>
<feature type="transmembrane region" description="Helical" evidence="1">
    <location>
        <begin position="76"/>
        <end position="94"/>
    </location>
</feature>
<feature type="transmembrane region" description="Helical" evidence="1">
    <location>
        <begin position="7"/>
        <end position="28"/>
    </location>
</feature>
<evidence type="ECO:0000313" key="2">
    <source>
        <dbReference type="EMBL" id="VXC27995.1"/>
    </source>
</evidence>
<reference evidence="2 3" key="1">
    <citation type="submission" date="2019-10" db="EMBL/GenBank/DDBJ databases">
        <authorList>
            <person name="Karimi E."/>
        </authorList>
    </citation>
    <scope>NUCLEOTIDE SEQUENCE [LARGE SCALE GENOMIC DNA]</scope>
    <source>
        <strain evidence="2">Maribacter sp. 151</strain>
    </source>
</reference>
<keyword evidence="1" id="KW-0812">Transmembrane</keyword>
<keyword evidence="1" id="KW-1133">Transmembrane helix</keyword>
<keyword evidence="1" id="KW-0472">Membrane</keyword>
<dbReference type="RefSeq" id="WP_159304118.1">
    <property type="nucleotide sequence ID" value="NZ_LR733271.1"/>
</dbReference>
<evidence type="ECO:0000256" key="1">
    <source>
        <dbReference type="SAM" id="Phobius"/>
    </source>
</evidence>
<protein>
    <recommendedName>
        <fullName evidence="4">DUF4267 domain-containing protein</fullName>
    </recommendedName>
</protein>
<sequence>MNVSKLMNPIIIATGFFLIILAGGRFLFDPIGGQNAFGIPQVETNGNLSFHYIKGIRDVIVGVFFLILVYYKHYKLLGWFLLVSGVIAATDAWIVLGYNRNNVLDAWMHLSALPICILGCIYYLRKNTN</sequence>
<feature type="transmembrane region" description="Helical" evidence="1">
    <location>
        <begin position="106"/>
        <end position="124"/>
    </location>
</feature>
<gene>
    <name evidence="2" type="ORF">MARI151_60535</name>
</gene>
<dbReference type="InterPro" id="IPR025363">
    <property type="entry name" value="DUF4267"/>
</dbReference>
<feature type="transmembrane region" description="Helical" evidence="1">
    <location>
        <begin position="48"/>
        <end position="69"/>
    </location>
</feature>
<dbReference type="Pfam" id="PF14087">
    <property type="entry name" value="DUF4267"/>
    <property type="match status" value="1"/>
</dbReference>
<keyword evidence="3" id="KW-1185">Reference proteome</keyword>
<evidence type="ECO:0008006" key="4">
    <source>
        <dbReference type="Google" id="ProtNLM"/>
    </source>
</evidence>
<accession>A0A653XD82</accession>
<organism evidence="2 3">
    <name type="scientific">Maribacter litoralis</name>
    <dbReference type="NCBI Taxonomy" id="2059726"/>
    <lineage>
        <taxon>Bacteria</taxon>
        <taxon>Pseudomonadati</taxon>
        <taxon>Bacteroidota</taxon>
        <taxon>Flavobacteriia</taxon>
        <taxon>Flavobacteriales</taxon>
        <taxon>Flavobacteriaceae</taxon>
        <taxon>Maribacter</taxon>
    </lineage>
</organism>
<dbReference type="AlphaFoldDB" id="A0A653XD82"/>
<name>A0A653XD82_9FLAO</name>
<proteinExistence type="predicted"/>
<dbReference type="EMBL" id="CABWLR010000006">
    <property type="protein sequence ID" value="VXC27995.1"/>
    <property type="molecule type" value="Genomic_DNA"/>
</dbReference>